<name>A0A6G3MHE2_HENSL</name>
<dbReference type="GO" id="GO:0046872">
    <property type="term" value="F:metal ion binding"/>
    <property type="evidence" value="ECO:0007669"/>
    <property type="project" value="UniProtKB-KW"/>
</dbReference>
<accession>A0A6G3MHE2</accession>
<evidence type="ECO:0000256" key="1">
    <source>
        <dbReference type="ARBA" id="ARBA00000013"/>
    </source>
</evidence>
<evidence type="ECO:0000256" key="3">
    <source>
        <dbReference type="ARBA" id="ARBA00012228"/>
    </source>
</evidence>
<protein>
    <recommendedName>
        <fullName evidence="3">NAD(P)H-hydrate epimerase</fullName>
        <ecNumber evidence="3">5.1.99.6</ecNumber>
    </recommendedName>
</protein>
<dbReference type="GO" id="GO:0052856">
    <property type="term" value="F:NAD(P)HX epimerase activity"/>
    <property type="evidence" value="ECO:0007669"/>
    <property type="project" value="UniProtKB-EC"/>
</dbReference>
<evidence type="ECO:0000256" key="7">
    <source>
        <dbReference type="ARBA" id="ARBA00022958"/>
    </source>
</evidence>
<sequence>MRYSNIFISTMKYITQKEAQLIDKELVEKYKFSVPQLIELAGLSVSHAIYECYKPSIFTNILVCVGAGNNGCDGLVSARNLSLMGYNVSIYCPKEGKSEIFSNLFAQAQFYNVRTISTESEFSSKLNEKSFELIVDALFGFSFKPPLRPPYDTIIHTLSSTSIPICSVDLPSGIFYNYI</sequence>
<dbReference type="GO" id="GO:0000166">
    <property type="term" value="F:nucleotide binding"/>
    <property type="evidence" value="ECO:0007669"/>
    <property type="project" value="UniProtKB-KW"/>
</dbReference>
<dbReference type="NCBIfam" id="TIGR00197">
    <property type="entry name" value="yjeF_nterm"/>
    <property type="match status" value="1"/>
</dbReference>
<keyword evidence="7" id="KW-0630">Potassium</keyword>
<keyword evidence="8" id="KW-0520">NAD</keyword>
<dbReference type="InterPro" id="IPR004443">
    <property type="entry name" value="YjeF_N_dom"/>
</dbReference>
<keyword evidence="5" id="KW-0547">Nucleotide-binding</keyword>
<dbReference type="PANTHER" id="PTHR13232:SF10">
    <property type="entry name" value="NAD(P)H-HYDRATE EPIMERASE"/>
    <property type="match status" value="1"/>
</dbReference>
<dbReference type="GO" id="GO:0005739">
    <property type="term" value="C:mitochondrion"/>
    <property type="evidence" value="ECO:0007669"/>
    <property type="project" value="TreeGrafter"/>
</dbReference>
<dbReference type="PANTHER" id="PTHR13232">
    <property type="entry name" value="NAD(P)H-HYDRATE EPIMERASE"/>
    <property type="match status" value="1"/>
</dbReference>
<evidence type="ECO:0000256" key="9">
    <source>
        <dbReference type="ARBA" id="ARBA00023235"/>
    </source>
</evidence>
<dbReference type="EMBL" id="GHBP01003468">
    <property type="protein sequence ID" value="NDJ93393.1"/>
    <property type="molecule type" value="Transcribed_RNA"/>
</dbReference>
<dbReference type="AlphaFoldDB" id="A0A6G3MHE2"/>
<dbReference type="PROSITE" id="PS51385">
    <property type="entry name" value="YJEF_N"/>
    <property type="match status" value="1"/>
</dbReference>
<keyword evidence="9" id="KW-0413">Isomerase</keyword>
<comment type="catalytic activity">
    <reaction evidence="1">
        <text>(6R)-NADHX = (6S)-NADHX</text>
        <dbReference type="Rhea" id="RHEA:32215"/>
        <dbReference type="ChEBI" id="CHEBI:64074"/>
        <dbReference type="ChEBI" id="CHEBI:64075"/>
        <dbReference type="EC" id="5.1.99.6"/>
    </reaction>
</comment>
<organism evidence="11">
    <name type="scientific">Henneguya salminicola</name>
    <name type="common">Myxosporean</name>
    <dbReference type="NCBI Taxonomy" id="69463"/>
    <lineage>
        <taxon>Eukaryota</taxon>
        <taxon>Metazoa</taxon>
        <taxon>Cnidaria</taxon>
        <taxon>Myxozoa</taxon>
        <taxon>Myxosporea</taxon>
        <taxon>Bivalvulida</taxon>
        <taxon>Platysporina</taxon>
        <taxon>Myxobolidae</taxon>
        <taxon>Henneguya</taxon>
    </lineage>
</organism>
<proteinExistence type="predicted"/>
<dbReference type="Pfam" id="PF03853">
    <property type="entry name" value="YjeF_N"/>
    <property type="match status" value="1"/>
</dbReference>
<evidence type="ECO:0000256" key="8">
    <source>
        <dbReference type="ARBA" id="ARBA00023027"/>
    </source>
</evidence>
<dbReference type="Gene3D" id="3.40.50.10260">
    <property type="entry name" value="YjeF N-terminal domain"/>
    <property type="match status" value="1"/>
</dbReference>
<keyword evidence="6" id="KW-0521">NADP</keyword>
<evidence type="ECO:0000256" key="4">
    <source>
        <dbReference type="ARBA" id="ARBA00022723"/>
    </source>
</evidence>
<comment type="catalytic activity">
    <reaction evidence="2">
        <text>(6R)-NADPHX = (6S)-NADPHX</text>
        <dbReference type="Rhea" id="RHEA:32227"/>
        <dbReference type="ChEBI" id="CHEBI:64076"/>
        <dbReference type="ChEBI" id="CHEBI:64077"/>
        <dbReference type="EC" id="5.1.99.6"/>
    </reaction>
</comment>
<dbReference type="SUPFAM" id="SSF64153">
    <property type="entry name" value="YjeF N-terminal domain-like"/>
    <property type="match status" value="1"/>
</dbReference>
<reference evidence="11" key="1">
    <citation type="submission" date="2018-11" db="EMBL/GenBank/DDBJ databases">
        <title>Henneguya salminicola genome and transcriptome.</title>
        <authorList>
            <person name="Yahalomi D."/>
            <person name="Atkinson S.D."/>
            <person name="Neuhof M."/>
            <person name="Chang E.S."/>
            <person name="Philippe H."/>
            <person name="Cartwright P."/>
            <person name="Bartholomew J.L."/>
            <person name="Huchon D."/>
        </authorList>
    </citation>
    <scope>NUCLEOTIDE SEQUENCE</scope>
    <source>
        <strain evidence="11">Hz1</strain>
        <tissue evidence="11">Whole</tissue>
    </source>
</reference>
<evidence type="ECO:0000259" key="10">
    <source>
        <dbReference type="PROSITE" id="PS51385"/>
    </source>
</evidence>
<evidence type="ECO:0000313" key="11">
    <source>
        <dbReference type="EMBL" id="NDJ93393.1"/>
    </source>
</evidence>
<evidence type="ECO:0000256" key="2">
    <source>
        <dbReference type="ARBA" id="ARBA00000909"/>
    </source>
</evidence>
<keyword evidence="4" id="KW-0479">Metal-binding</keyword>
<dbReference type="InterPro" id="IPR032976">
    <property type="entry name" value="YJEFN_prot_NAXE-like"/>
</dbReference>
<dbReference type="InterPro" id="IPR036652">
    <property type="entry name" value="YjeF_N_dom_sf"/>
</dbReference>
<evidence type="ECO:0000256" key="6">
    <source>
        <dbReference type="ARBA" id="ARBA00022857"/>
    </source>
</evidence>
<evidence type="ECO:0000256" key="5">
    <source>
        <dbReference type="ARBA" id="ARBA00022741"/>
    </source>
</evidence>
<dbReference type="EC" id="5.1.99.6" evidence="3"/>
<feature type="domain" description="YjeF N-terminal" evidence="10">
    <location>
        <begin position="19"/>
        <end position="179"/>
    </location>
</feature>